<evidence type="ECO:0000313" key="2">
    <source>
        <dbReference type="Proteomes" id="UP001205486"/>
    </source>
</evidence>
<name>A0ACC6ANJ0_NITWI</name>
<organism evidence="1 2">
    <name type="scientific">Nitrobacter winogradskyi</name>
    <name type="common">Nitrobacter agilis</name>
    <dbReference type="NCBI Taxonomy" id="913"/>
    <lineage>
        <taxon>Bacteria</taxon>
        <taxon>Pseudomonadati</taxon>
        <taxon>Pseudomonadota</taxon>
        <taxon>Alphaproteobacteria</taxon>
        <taxon>Hyphomicrobiales</taxon>
        <taxon>Nitrobacteraceae</taxon>
        <taxon>Nitrobacter</taxon>
    </lineage>
</organism>
<evidence type="ECO:0000313" key="1">
    <source>
        <dbReference type="EMBL" id="MCP2000727.1"/>
    </source>
</evidence>
<protein>
    <submittedName>
        <fullName evidence="1">LuxR family quorum sensing-dependent transcriptional regulator</fullName>
    </submittedName>
</protein>
<dbReference type="Proteomes" id="UP001205486">
    <property type="component" value="Unassembled WGS sequence"/>
</dbReference>
<accession>A0ACC6ANJ0</accession>
<keyword evidence="2" id="KW-1185">Reference proteome</keyword>
<gene>
    <name evidence="1" type="ORF">J2S34_003175</name>
</gene>
<comment type="caution">
    <text evidence="1">The sequence shown here is derived from an EMBL/GenBank/DDBJ whole genome shotgun (WGS) entry which is preliminary data.</text>
</comment>
<dbReference type="EMBL" id="JALJZS010000002">
    <property type="protein sequence ID" value="MCP2000727.1"/>
    <property type="molecule type" value="Genomic_DNA"/>
</dbReference>
<sequence length="276" mass="30885">MDQVQGKRIAKLMNHLGNYLGNRRVAMQAVQQGITMSRRTLDDTLTFIARVDKASTPAEIADAVVDVARPLGFSHVLAGIIPIPGMTAEQQISNVVLHRWPKAWSERYFTKGYLFDDPTIQRVNASTEPFLWSELEPTYRNTPAPTRVMGEAREFNLGCGFTVPMITLNGQTAGFSLASERAEVPSVLRGQLQLIAMYAFARALGQKYKPAPVNLTPREMDILQWMAEGKSDWEISVILKVSEHLVDKIARQLRAKLNATNRTQTVATALRHNLIR</sequence>
<reference evidence="1" key="1">
    <citation type="submission" date="2022-03" db="EMBL/GenBank/DDBJ databases">
        <title>Interactions between chemoautotrophic and heterotrophic bacteria.</title>
        <authorList>
            <person name="Santoro A."/>
        </authorList>
    </citation>
    <scope>NUCLEOTIDE SEQUENCE</scope>
    <source>
        <strain evidence="1">Nb-106</strain>
    </source>
</reference>
<proteinExistence type="predicted"/>